<gene>
    <name evidence="7" type="ordered locus">Oter_3964</name>
</gene>
<evidence type="ECO:0000256" key="4">
    <source>
        <dbReference type="ARBA" id="ARBA00022840"/>
    </source>
</evidence>
<dbReference type="HOGENOM" id="CLU_000604_101_1_0"/>
<dbReference type="PROSITE" id="PS50893">
    <property type="entry name" value="ABC_TRANSPORTER_2"/>
    <property type="match status" value="1"/>
</dbReference>
<dbReference type="EMBL" id="CP001032">
    <property type="protein sequence ID" value="ACB77238.1"/>
    <property type="molecule type" value="Genomic_DNA"/>
</dbReference>
<organism evidence="7 8">
    <name type="scientific">Opitutus terrae (strain DSM 11246 / JCM 15787 / PB90-1)</name>
    <dbReference type="NCBI Taxonomy" id="452637"/>
    <lineage>
        <taxon>Bacteria</taxon>
        <taxon>Pseudomonadati</taxon>
        <taxon>Verrucomicrobiota</taxon>
        <taxon>Opitutia</taxon>
        <taxon>Opitutales</taxon>
        <taxon>Opitutaceae</taxon>
        <taxon>Opitutus</taxon>
    </lineage>
</organism>
<dbReference type="PANTHER" id="PTHR46743">
    <property type="entry name" value="TEICHOIC ACIDS EXPORT ATP-BINDING PROTEIN TAGH"/>
    <property type="match status" value="1"/>
</dbReference>
<dbReference type="CDD" id="cd10147">
    <property type="entry name" value="Wzt_C-like"/>
    <property type="match status" value="1"/>
</dbReference>
<dbReference type="CDD" id="cd03220">
    <property type="entry name" value="ABC_KpsT_Wzt"/>
    <property type="match status" value="1"/>
</dbReference>
<dbReference type="InterPro" id="IPR050683">
    <property type="entry name" value="Bact_Polysacc_Export_ATP-bd"/>
</dbReference>
<dbReference type="InterPro" id="IPR015860">
    <property type="entry name" value="ABC_transpr_TagH-like"/>
</dbReference>
<dbReference type="KEGG" id="ote:Oter_3964"/>
<feature type="region of interest" description="Disordered" evidence="5">
    <location>
        <begin position="237"/>
        <end position="258"/>
    </location>
</feature>
<evidence type="ECO:0000256" key="2">
    <source>
        <dbReference type="ARBA" id="ARBA00022448"/>
    </source>
</evidence>
<dbReference type="InterPro" id="IPR029439">
    <property type="entry name" value="Wzt_C"/>
</dbReference>
<dbReference type="InterPro" id="IPR027417">
    <property type="entry name" value="P-loop_NTPase"/>
</dbReference>
<evidence type="ECO:0000256" key="5">
    <source>
        <dbReference type="SAM" id="MobiDB-lite"/>
    </source>
</evidence>
<dbReference type="Gene3D" id="3.40.50.300">
    <property type="entry name" value="P-loop containing nucleotide triphosphate hydrolases"/>
    <property type="match status" value="1"/>
</dbReference>
<dbReference type="InterPro" id="IPR003439">
    <property type="entry name" value="ABC_transporter-like_ATP-bd"/>
</dbReference>
<evidence type="ECO:0000256" key="1">
    <source>
        <dbReference type="ARBA" id="ARBA00005417"/>
    </source>
</evidence>
<proteinExistence type="inferred from homology"/>
<dbReference type="AlphaFoldDB" id="B1ZZQ2"/>
<dbReference type="GO" id="GO:0140359">
    <property type="term" value="F:ABC-type transporter activity"/>
    <property type="evidence" value="ECO:0007669"/>
    <property type="project" value="InterPro"/>
</dbReference>
<dbReference type="GO" id="GO:0016887">
    <property type="term" value="F:ATP hydrolysis activity"/>
    <property type="evidence" value="ECO:0007669"/>
    <property type="project" value="InterPro"/>
</dbReference>
<feature type="domain" description="ABC transporter" evidence="6">
    <location>
        <begin position="16"/>
        <end position="238"/>
    </location>
</feature>
<evidence type="ECO:0000256" key="3">
    <source>
        <dbReference type="ARBA" id="ARBA00022741"/>
    </source>
</evidence>
<protein>
    <submittedName>
        <fullName evidence="7">ABC transporter related</fullName>
    </submittedName>
</protein>
<keyword evidence="3" id="KW-0547">Nucleotide-binding</keyword>
<dbReference type="STRING" id="452637.Oter_3964"/>
<dbReference type="Gene3D" id="2.70.50.60">
    <property type="entry name" value="abc- transporter (atp binding component) like domain"/>
    <property type="match status" value="1"/>
</dbReference>
<keyword evidence="2" id="KW-0813">Transport</keyword>
<dbReference type="eggNOG" id="COG1134">
    <property type="taxonomic scope" value="Bacteria"/>
</dbReference>
<dbReference type="Proteomes" id="UP000007013">
    <property type="component" value="Chromosome"/>
</dbReference>
<dbReference type="GO" id="GO:0016020">
    <property type="term" value="C:membrane"/>
    <property type="evidence" value="ECO:0007669"/>
    <property type="project" value="InterPro"/>
</dbReference>
<accession>B1ZZQ2</accession>
<evidence type="ECO:0000313" key="8">
    <source>
        <dbReference type="Proteomes" id="UP000007013"/>
    </source>
</evidence>
<dbReference type="SUPFAM" id="SSF52540">
    <property type="entry name" value="P-loop containing nucleoside triphosphate hydrolases"/>
    <property type="match status" value="1"/>
</dbReference>
<dbReference type="GO" id="GO:0005524">
    <property type="term" value="F:ATP binding"/>
    <property type="evidence" value="ECO:0007669"/>
    <property type="project" value="UniProtKB-KW"/>
</dbReference>
<sequence length="416" mass="45160">MLLEQAGSLPLLPPSARRQLFAAADRRGAQFHALKEVSFTLQRGESLGIVGRNGSGKSTLLQILAGTLEPSSGDVHVNGRVAALLELGSGFNLEFSGRENVLLQAALYGFSRKEILARMPEVEEFAGIGAFIDQPAKVYSSGMLLRLAFAAQTILAPELFIVDEALAVGDVFFQAKCARFFQERLKTGMSLILVSHDLGAVKALCRRAIVLHEGRMSFVGPSDEAVNHYHQLHRGRIQASESGPAAERAAGVGLPPGAKERNWETTQEVGSREAEIIHCRLLNSRGTETETFDVGEEARLELYVRGTAHLDRLLAGFEISNRHNQVAYGATSVHLEDRFLALQAGQISCYAFTFGINLGVGSYLVDVAIGWGDRGDGAPEQMVHRVARIRSLSVRHPGERPRFFGAADLGARFEAS</sequence>
<dbReference type="Pfam" id="PF14524">
    <property type="entry name" value="Wzt_C"/>
    <property type="match status" value="1"/>
</dbReference>
<reference evidence="7 8" key="1">
    <citation type="journal article" date="2011" name="J. Bacteriol.">
        <title>Genome sequence of the verrucomicrobium Opitutus terrae PB90-1, an abundant inhabitant of rice paddy soil ecosystems.</title>
        <authorList>
            <person name="van Passel M.W."/>
            <person name="Kant R."/>
            <person name="Palva A."/>
            <person name="Copeland A."/>
            <person name="Lucas S."/>
            <person name="Lapidus A."/>
            <person name="Glavina del Rio T."/>
            <person name="Pitluck S."/>
            <person name="Goltsman E."/>
            <person name="Clum A."/>
            <person name="Sun H."/>
            <person name="Schmutz J."/>
            <person name="Larimer F.W."/>
            <person name="Land M.L."/>
            <person name="Hauser L."/>
            <person name="Kyrpides N."/>
            <person name="Mikhailova N."/>
            <person name="Richardson P.P."/>
            <person name="Janssen P.H."/>
            <person name="de Vos W.M."/>
            <person name="Smidt H."/>
        </authorList>
    </citation>
    <scope>NUCLEOTIDE SEQUENCE [LARGE SCALE GENOMIC DNA]</scope>
    <source>
        <strain evidence="8">DSM 11246 / JCM 15787 / PB90-1</strain>
    </source>
</reference>
<dbReference type="PANTHER" id="PTHR46743:SF2">
    <property type="entry name" value="TEICHOIC ACIDS EXPORT ATP-BINDING PROTEIN TAGH"/>
    <property type="match status" value="1"/>
</dbReference>
<keyword evidence="4" id="KW-0067">ATP-binding</keyword>
<evidence type="ECO:0000313" key="7">
    <source>
        <dbReference type="EMBL" id="ACB77238.1"/>
    </source>
</evidence>
<dbReference type="Pfam" id="PF00005">
    <property type="entry name" value="ABC_tran"/>
    <property type="match status" value="1"/>
</dbReference>
<comment type="similarity">
    <text evidence="1">Belongs to the ABC transporter superfamily.</text>
</comment>
<name>B1ZZQ2_OPITP</name>
<evidence type="ECO:0000259" key="6">
    <source>
        <dbReference type="PROSITE" id="PS50893"/>
    </source>
</evidence>
<dbReference type="SMART" id="SM00382">
    <property type="entry name" value="AAA"/>
    <property type="match status" value="1"/>
</dbReference>
<keyword evidence="8" id="KW-1185">Reference proteome</keyword>
<dbReference type="InterPro" id="IPR003593">
    <property type="entry name" value="AAA+_ATPase"/>
</dbReference>